<name>A0A1Y2IYM0_TRAC3</name>
<dbReference type="GO" id="GO:0019760">
    <property type="term" value="P:glucosinolate metabolic process"/>
    <property type="evidence" value="ECO:0007669"/>
    <property type="project" value="UniProtKB-ARBA"/>
</dbReference>
<dbReference type="SUPFAM" id="SSF50965">
    <property type="entry name" value="Galactose oxidase, central domain"/>
    <property type="match status" value="1"/>
</dbReference>
<evidence type="ECO:0000313" key="3">
    <source>
        <dbReference type="EMBL" id="OSD06230.1"/>
    </source>
</evidence>
<protein>
    <submittedName>
        <fullName evidence="3">Galactose oxidase</fullName>
    </submittedName>
</protein>
<dbReference type="AlphaFoldDB" id="A0A1Y2IYM0"/>
<sequence length="383" mass="41026">MARGRWTLISRAGHLARSSHCASVAPSGRLIVYGGELKPRTPVDAGDRGDPTPSGSLHVMDMGGGLLQKWALLFPAGRSAAAPTSIPEARVGATMVWYKDALYMWGGRGGPDMIPLDPHQVGVWKATIEFGQDPHGELGSVLWERIAASNEEQAPESRSYHTAVAYNDKLYVHAGCPATGRLSTLHAFDLKERMWEALTPGPEPGRGGTCLVATAISGAKDVLLRYGGFCGHELPDTAGAVDIYSITENRWSTVQPAADPVHGCPGPRSVHGFVRFQSTSKDASDAVAVLYHGERDASKLGHAGAGSFWDDVWLLTKAPEADDLLSGWAWRRVDVGGGSAPEGRGWFPSASWVDPDGNTRVVLFGGLLSSNTRSDELWELHID</sequence>
<proteinExistence type="predicted"/>
<evidence type="ECO:0000256" key="1">
    <source>
        <dbReference type="ARBA" id="ARBA00022737"/>
    </source>
</evidence>
<gene>
    <name evidence="3" type="ORF">PYCCODRAFT_1450215</name>
</gene>
<dbReference type="Proteomes" id="UP000193067">
    <property type="component" value="Unassembled WGS sequence"/>
</dbReference>
<keyword evidence="1" id="KW-0677">Repeat</keyword>
<evidence type="ECO:0000313" key="4">
    <source>
        <dbReference type="Proteomes" id="UP000193067"/>
    </source>
</evidence>
<dbReference type="STRING" id="1353009.A0A1Y2IYM0"/>
<organism evidence="3 4">
    <name type="scientific">Trametes coccinea (strain BRFM310)</name>
    <name type="common">Pycnoporus coccineus</name>
    <dbReference type="NCBI Taxonomy" id="1353009"/>
    <lineage>
        <taxon>Eukaryota</taxon>
        <taxon>Fungi</taxon>
        <taxon>Dikarya</taxon>
        <taxon>Basidiomycota</taxon>
        <taxon>Agaricomycotina</taxon>
        <taxon>Agaricomycetes</taxon>
        <taxon>Polyporales</taxon>
        <taxon>Polyporaceae</taxon>
        <taxon>Trametes</taxon>
    </lineage>
</organism>
<keyword evidence="2" id="KW-0408">Iron</keyword>
<dbReference type="Pfam" id="PF24681">
    <property type="entry name" value="Kelch_KLHDC2_KLHL20_DRC7"/>
    <property type="match status" value="1"/>
</dbReference>
<dbReference type="InterPro" id="IPR011043">
    <property type="entry name" value="Gal_Oxase/kelch_b-propeller"/>
</dbReference>
<dbReference type="InterPro" id="IPR015915">
    <property type="entry name" value="Kelch-typ_b-propeller"/>
</dbReference>
<keyword evidence="4" id="KW-1185">Reference proteome</keyword>
<reference evidence="3 4" key="1">
    <citation type="journal article" date="2015" name="Biotechnol. Biofuels">
        <title>Enhanced degradation of softwood versus hardwood by the white-rot fungus Pycnoporus coccineus.</title>
        <authorList>
            <person name="Couturier M."/>
            <person name="Navarro D."/>
            <person name="Chevret D."/>
            <person name="Henrissat B."/>
            <person name="Piumi F."/>
            <person name="Ruiz-Duenas F.J."/>
            <person name="Martinez A.T."/>
            <person name="Grigoriev I.V."/>
            <person name="Riley R."/>
            <person name="Lipzen A."/>
            <person name="Berrin J.G."/>
            <person name="Master E.R."/>
            <person name="Rosso M.N."/>
        </authorList>
    </citation>
    <scope>NUCLEOTIDE SEQUENCE [LARGE SCALE GENOMIC DNA]</scope>
    <source>
        <strain evidence="3 4">BRFM310</strain>
    </source>
</reference>
<dbReference type="Gene3D" id="2.120.10.80">
    <property type="entry name" value="Kelch-type beta propeller"/>
    <property type="match status" value="2"/>
</dbReference>
<evidence type="ECO:0000256" key="2">
    <source>
        <dbReference type="ARBA" id="ARBA00023004"/>
    </source>
</evidence>
<dbReference type="OrthoDB" id="10250130at2759"/>
<accession>A0A1Y2IYM0</accession>
<dbReference type="PANTHER" id="PTHR47435:SF4">
    <property type="entry name" value="KELCH REPEAT PROTEIN (AFU_ORTHOLOGUE AFUA_5G12780)"/>
    <property type="match status" value="1"/>
</dbReference>
<dbReference type="PANTHER" id="PTHR47435">
    <property type="entry name" value="KELCH REPEAT PROTEIN (AFU_ORTHOLOGUE AFUA_5G12780)"/>
    <property type="match status" value="1"/>
</dbReference>
<dbReference type="EMBL" id="KZ084091">
    <property type="protein sequence ID" value="OSD06230.1"/>
    <property type="molecule type" value="Genomic_DNA"/>
</dbReference>